<dbReference type="STRING" id="196109.A0A136JJK8"/>
<evidence type="ECO:0000256" key="9">
    <source>
        <dbReference type="ARBA" id="ARBA00023180"/>
    </source>
</evidence>
<feature type="domain" description="ABC transmembrane type-1" evidence="12">
    <location>
        <begin position="917"/>
        <end position="1193"/>
    </location>
</feature>
<keyword evidence="5" id="KW-0547">Nucleotide-binding</keyword>
<dbReference type="OrthoDB" id="6500128at2759"/>
<dbReference type="GO" id="GO:0140359">
    <property type="term" value="F:ABC-type transporter activity"/>
    <property type="evidence" value="ECO:0007669"/>
    <property type="project" value="InterPro"/>
</dbReference>
<dbReference type="InterPro" id="IPR017871">
    <property type="entry name" value="ABC_transporter-like_CS"/>
</dbReference>
<dbReference type="InterPro" id="IPR044726">
    <property type="entry name" value="ABCC_6TM_D2"/>
</dbReference>
<dbReference type="PANTHER" id="PTHR24223">
    <property type="entry name" value="ATP-BINDING CASSETTE SUB-FAMILY C"/>
    <property type="match status" value="1"/>
</dbReference>
<evidence type="ECO:0000256" key="2">
    <source>
        <dbReference type="ARBA" id="ARBA00009726"/>
    </source>
</evidence>
<dbReference type="InterPro" id="IPR011527">
    <property type="entry name" value="ABC1_TM_dom"/>
</dbReference>
<dbReference type="Pfam" id="PF00005">
    <property type="entry name" value="ABC_tran"/>
    <property type="match status" value="2"/>
</dbReference>
<keyword evidence="6" id="KW-0067">ATP-binding</keyword>
<dbReference type="PROSITE" id="PS50929">
    <property type="entry name" value="ABC_TM1F"/>
    <property type="match status" value="2"/>
</dbReference>
<dbReference type="InterPro" id="IPR050173">
    <property type="entry name" value="ABC_transporter_C-like"/>
</dbReference>
<keyword evidence="8 10" id="KW-0472">Membrane</keyword>
<dbReference type="SUPFAM" id="SSF90123">
    <property type="entry name" value="ABC transporter transmembrane region"/>
    <property type="match status" value="2"/>
</dbReference>
<gene>
    <name evidence="13" type="ORF">Micbo1qcDRAFT_142933</name>
</gene>
<feature type="transmembrane region" description="Helical" evidence="10">
    <location>
        <begin position="312"/>
        <end position="335"/>
    </location>
</feature>
<dbReference type="GO" id="GO:0005524">
    <property type="term" value="F:ATP binding"/>
    <property type="evidence" value="ECO:0007669"/>
    <property type="project" value="UniProtKB-KW"/>
</dbReference>
<feature type="domain" description="ABC transmembrane type-1" evidence="12">
    <location>
        <begin position="277"/>
        <end position="548"/>
    </location>
</feature>
<feature type="transmembrane region" description="Helical" evidence="10">
    <location>
        <begin position="1140"/>
        <end position="1160"/>
    </location>
</feature>
<dbReference type="InterPro" id="IPR044746">
    <property type="entry name" value="ABCC_6TM_D1"/>
</dbReference>
<dbReference type="SUPFAM" id="SSF52540">
    <property type="entry name" value="P-loop containing nucleoside triphosphate hydrolases"/>
    <property type="match status" value="2"/>
</dbReference>
<dbReference type="CDD" id="cd03250">
    <property type="entry name" value="ABCC_MRP_domain1"/>
    <property type="match status" value="1"/>
</dbReference>
<evidence type="ECO:0000256" key="6">
    <source>
        <dbReference type="ARBA" id="ARBA00022840"/>
    </source>
</evidence>
<evidence type="ECO:0000256" key="7">
    <source>
        <dbReference type="ARBA" id="ARBA00022989"/>
    </source>
</evidence>
<dbReference type="Pfam" id="PF00664">
    <property type="entry name" value="ABC_membrane"/>
    <property type="match status" value="1"/>
</dbReference>
<dbReference type="PANTHER" id="PTHR24223:SF345">
    <property type="entry name" value="ABC MULTIDRUG TRANSPORTER (EUROFUNG)"/>
    <property type="match status" value="1"/>
</dbReference>
<evidence type="ECO:0000256" key="4">
    <source>
        <dbReference type="ARBA" id="ARBA00022692"/>
    </source>
</evidence>
<reference evidence="14" key="1">
    <citation type="submission" date="2016-02" db="EMBL/GenBank/DDBJ databases">
        <title>Draft genome sequence of Microdochium bolleyi, a fungal endophyte of beachgrass.</title>
        <authorList>
            <consortium name="DOE Joint Genome Institute"/>
            <person name="David A.S."/>
            <person name="May G."/>
            <person name="Haridas S."/>
            <person name="Lim J."/>
            <person name="Wang M."/>
            <person name="Labutti K."/>
            <person name="Lipzen A."/>
            <person name="Barry K."/>
            <person name="Grigoriev I.V."/>
        </authorList>
    </citation>
    <scope>NUCLEOTIDE SEQUENCE [LARGE SCALE GENOMIC DNA]</scope>
    <source>
        <strain evidence="14">J235TASD1</strain>
    </source>
</reference>
<evidence type="ECO:0000313" key="13">
    <source>
        <dbReference type="EMBL" id="KXJ97331.1"/>
    </source>
</evidence>
<evidence type="ECO:0000256" key="8">
    <source>
        <dbReference type="ARBA" id="ARBA00023136"/>
    </source>
</evidence>
<organism evidence="13 14">
    <name type="scientific">Microdochium bolleyi</name>
    <dbReference type="NCBI Taxonomy" id="196109"/>
    <lineage>
        <taxon>Eukaryota</taxon>
        <taxon>Fungi</taxon>
        <taxon>Dikarya</taxon>
        <taxon>Ascomycota</taxon>
        <taxon>Pezizomycotina</taxon>
        <taxon>Sordariomycetes</taxon>
        <taxon>Xylariomycetidae</taxon>
        <taxon>Xylariales</taxon>
        <taxon>Microdochiaceae</taxon>
        <taxon>Microdochium</taxon>
    </lineage>
</organism>
<accession>A0A136JJK8</accession>
<dbReference type="Gene3D" id="1.20.1560.10">
    <property type="entry name" value="ABC transporter type 1, transmembrane domain"/>
    <property type="match status" value="2"/>
</dbReference>
<feature type="transmembrane region" description="Helical" evidence="10">
    <location>
        <begin position="270"/>
        <end position="292"/>
    </location>
</feature>
<dbReference type="FunFam" id="3.40.50.300:FF:001854">
    <property type="entry name" value="ABC multidrug transporter (Eurofung)"/>
    <property type="match status" value="1"/>
</dbReference>
<dbReference type="GO" id="GO:0016020">
    <property type="term" value="C:membrane"/>
    <property type="evidence" value="ECO:0007669"/>
    <property type="project" value="UniProtKB-SubCell"/>
</dbReference>
<feature type="transmembrane region" description="Helical" evidence="10">
    <location>
        <begin position="72"/>
        <end position="90"/>
    </location>
</feature>
<feature type="transmembrane region" description="Helical" evidence="10">
    <location>
        <begin position="950"/>
        <end position="980"/>
    </location>
</feature>
<name>A0A136JJK8_9PEZI</name>
<evidence type="ECO:0000256" key="3">
    <source>
        <dbReference type="ARBA" id="ARBA00022448"/>
    </source>
</evidence>
<feature type="transmembrane region" description="Helical" evidence="10">
    <location>
        <begin position="127"/>
        <end position="147"/>
    </location>
</feature>
<dbReference type="EMBL" id="KQ964245">
    <property type="protein sequence ID" value="KXJ97331.1"/>
    <property type="molecule type" value="Genomic_DNA"/>
</dbReference>
<comment type="similarity">
    <text evidence="2">Belongs to the ABC transporter superfamily. ABCC family. Conjugate transporter (TC 3.A.1.208) subfamily.</text>
</comment>
<feature type="domain" description="ABC transporter" evidence="11">
    <location>
        <begin position="1229"/>
        <end position="1493"/>
    </location>
</feature>
<feature type="transmembrane region" description="Helical" evidence="10">
    <location>
        <begin position="1029"/>
        <end position="1047"/>
    </location>
</feature>
<keyword evidence="7 10" id="KW-1133">Transmembrane helix</keyword>
<keyword evidence="9" id="KW-0325">Glycoprotein</keyword>
<keyword evidence="4 10" id="KW-0812">Transmembrane</keyword>
<feature type="transmembrane region" description="Helical" evidence="10">
    <location>
        <begin position="490"/>
        <end position="513"/>
    </location>
</feature>
<feature type="transmembrane region" description="Helical" evidence="10">
    <location>
        <begin position="159"/>
        <end position="177"/>
    </location>
</feature>
<feature type="transmembrane region" description="Helical" evidence="10">
    <location>
        <begin position="410"/>
        <end position="429"/>
    </location>
</feature>
<feature type="domain" description="ABC transporter" evidence="11">
    <location>
        <begin position="608"/>
        <end position="842"/>
    </location>
</feature>
<feature type="transmembrane region" description="Helical" evidence="10">
    <location>
        <begin position="32"/>
        <end position="51"/>
    </location>
</feature>
<evidence type="ECO:0000259" key="12">
    <source>
        <dbReference type="PROSITE" id="PS50929"/>
    </source>
</evidence>
<dbReference type="PROSITE" id="PS50893">
    <property type="entry name" value="ABC_TRANSPORTER_2"/>
    <property type="match status" value="2"/>
</dbReference>
<dbReference type="InterPro" id="IPR003593">
    <property type="entry name" value="AAA+_ATPase"/>
</dbReference>
<dbReference type="InterPro" id="IPR036640">
    <property type="entry name" value="ABC1_TM_sf"/>
</dbReference>
<dbReference type="Gene3D" id="3.40.50.300">
    <property type="entry name" value="P-loop containing nucleotide triphosphate hydrolases"/>
    <property type="match status" value="2"/>
</dbReference>
<comment type="subcellular location">
    <subcellularLocation>
        <location evidence="1">Membrane</location>
        <topology evidence="1">Multi-pass membrane protein</topology>
    </subcellularLocation>
</comment>
<feature type="transmembrane region" description="Helical" evidence="10">
    <location>
        <begin position="908"/>
        <end position="930"/>
    </location>
</feature>
<dbReference type="PROSITE" id="PS00211">
    <property type="entry name" value="ABC_TRANSPORTER_1"/>
    <property type="match status" value="2"/>
</dbReference>
<keyword evidence="3" id="KW-0813">Transport</keyword>
<dbReference type="InterPro" id="IPR027417">
    <property type="entry name" value="P-loop_NTPase"/>
</dbReference>
<dbReference type="FunFam" id="1.20.1560.10:FF:000055">
    <property type="entry name" value="ABC multidrug transporter (Eurofung)"/>
    <property type="match status" value="1"/>
</dbReference>
<evidence type="ECO:0000313" key="14">
    <source>
        <dbReference type="Proteomes" id="UP000070501"/>
    </source>
</evidence>
<sequence length="1498" mass="163934">MSFSACSNDLSLGPQVTGCRDDFDFTVRFEQLFFSIVPASIYMIVAGWRIFAIRRRPVVVSGSRFQYAKLTAIVLYAVFELALLVLAGLYPFTLSALAIAASVLRLSAALFMVLLSTLDHARSVRPSVVLSAYLFATVLFDIAQVRTLWLSSITYNERAYTSVFSTALAVKVAVLVLEAQKKTKWAKDDMKDRSPEETSGMYSLGVYFWLNRLFLLGYGKILQIRDLYPLDRTLAADHAQNLLRPHLAVEKLKGHKYGLIRVLCRSLSTYLLLPIPFRLAMMAFTLCQPLFIEALLTHLSRPETAFTKHEGYGLIGASGLIYLGIAMSTAFYWYFQFRMLTALRSCLVSSIYKQATAVQITTSDDGAALTLMSADIERIHNGLRMLHELWACLIETAIASWLLYTRLGAAFVVPLVTVMICAGGMSFLLRYTGSSQKAWMAGVQKRVGLTSTVIAAMKNLKISGLAVPIAEYVQKLRVDELAAGSLFRGLSITAAVLAYMPITVAPFLTFALAGGSYSAAQLFTSLAFITLLTNPFATLFQFLPQVVSAIACLERIQIFLEKEPREDYRHFPALEPLSSFLSEKQATNVAEQASENSKTGATDTIDAIIVDNASFGWEAGTMALKNLTFRVPRHQLTMVVGPIASGKSTLCKALLGEIPFHGGGSVTFAAARSPRTGFCEQTPFLSNATIRENIIGFAPYDAARYAEVIHAAMLEVDLDTLPLRDGTNVGSNGITLSGGQKQRVALARALYLHTDLLILDDVFSGLDADTEDQVFQRVFSSAEEGGLLARRRATVVLCTHSVRHLPYTQHIVALGIDGTIVEQGTFAQLDAEKGYIRSLQVKSSSSSSSSDSCSQVSVCAAQDDGAVVSGPQTDILTKIKSAVSENAIEEKARQTGDKTVYKHYAQSLGSVVTTGFVLFSILYGAFSSFPPVWLSLWTQDSASSQPAHTLGYWIGLYSLFQMLALLGLFGQCYLVFIVGVRRSGKYLHRDALHTLVHAPLRYFTTTDQGVTTNLFSQDLNIIDTQLPMALMNFVATAFAAVGQAVVMCTSSPYLAVGYPFLLVIIYVVQKFYLRTSRQLRILDLEAKSPLYTHFLDTTKGLVTLRAHGQVQNDRSKNSKLLNTSQRPAYLLNMIQRWLELVLHLVVMGLAFILVGLAVTIRSSAGFTGAALVTIMMFSENLMVLVQFWTMFETSIGAIARLRAFSSVKPEDRDGEDVRPEAAWPSKGEIVLDSVSASYGTDSPDDTPTLALREVSLEVRAGEKVAICGRTGSGKSSLIALLLKLLDPTPESNEGVRIDGVDMSTLDRQTLRQCIISVPQDTVFLPDGTSFQDNIDPLGVATGDDARSVLQSVGLWTFVTEHGGLEAGMTAEAFSQGQRQLFSLARAVLRRRVRARRLGIHDFSAQGEIVGGTEGGVLLLDEVSSSVDQDTEKTMQDIISHEFRSYTIVAVSHRLDMVMDFDRVVVMDRGSVVEVGNPKELVEAEGSRFGDLYALGGKA</sequence>
<feature type="transmembrane region" description="Helical" evidence="10">
    <location>
        <begin position="96"/>
        <end position="115"/>
    </location>
</feature>
<dbReference type="Pfam" id="PF24357">
    <property type="entry name" value="TMD0_ABC"/>
    <property type="match status" value="1"/>
</dbReference>
<dbReference type="InterPro" id="IPR056227">
    <property type="entry name" value="TMD0_ABC"/>
</dbReference>
<dbReference type="GO" id="GO:0016887">
    <property type="term" value="F:ATP hydrolysis activity"/>
    <property type="evidence" value="ECO:0007669"/>
    <property type="project" value="InterPro"/>
</dbReference>
<keyword evidence="14" id="KW-1185">Reference proteome</keyword>
<dbReference type="CDD" id="cd18579">
    <property type="entry name" value="ABC_6TM_ABCC_D1"/>
    <property type="match status" value="1"/>
</dbReference>
<dbReference type="SMART" id="SM00382">
    <property type="entry name" value="AAA"/>
    <property type="match status" value="2"/>
</dbReference>
<evidence type="ECO:0000256" key="5">
    <source>
        <dbReference type="ARBA" id="ARBA00022741"/>
    </source>
</evidence>
<proteinExistence type="inferred from homology"/>
<dbReference type="FunFam" id="1.20.1560.10:FF:000066">
    <property type="entry name" value="ABC multidrug transporter (Eurofung)"/>
    <property type="match status" value="1"/>
</dbReference>
<dbReference type="InterPro" id="IPR003439">
    <property type="entry name" value="ABC_transporter-like_ATP-bd"/>
</dbReference>
<dbReference type="InParanoid" id="A0A136JJK8"/>
<feature type="transmembrane region" description="Helical" evidence="10">
    <location>
        <begin position="1053"/>
        <end position="1073"/>
    </location>
</feature>
<protein>
    <submittedName>
        <fullName evidence="13">Putative ABC multidrug transporter</fullName>
    </submittedName>
</protein>
<evidence type="ECO:0000256" key="10">
    <source>
        <dbReference type="SAM" id="Phobius"/>
    </source>
</evidence>
<dbReference type="CDD" id="cd18580">
    <property type="entry name" value="ABC_6TM_ABCC_D2"/>
    <property type="match status" value="1"/>
</dbReference>
<evidence type="ECO:0000259" key="11">
    <source>
        <dbReference type="PROSITE" id="PS50893"/>
    </source>
</evidence>
<dbReference type="Proteomes" id="UP000070501">
    <property type="component" value="Unassembled WGS sequence"/>
</dbReference>
<evidence type="ECO:0000256" key="1">
    <source>
        <dbReference type="ARBA" id="ARBA00004141"/>
    </source>
</evidence>